<proteinExistence type="predicted"/>
<dbReference type="EMBL" id="LIAE01004591">
    <property type="protein sequence ID" value="PAV93727.1"/>
    <property type="molecule type" value="Genomic_DNA"/>
</dbReference>
<dbReference type="AlphaFoldDB" id="A0A2A2M692"/>
<dbReference type="Proteomes" id="UP000218231">
    <property type="component" value="Unassembled WGS sequence"/>
</dbReference>
<organism evidence="2 3">
    <name type="scientific">Diploscapter pachys</name>
    <dbReference type="NCBI Taxonomy" id="2018661"/>
    <lineage>
        <taxon>Eukaryota</taxon>
        <taxon>Metazoa</taxon>
        <taxon>Ecdysozoa</taxon>
        <taxon>Nematoda</taxon>
        <taxon>Chromadorea</taxon>
        <taxon>Rhabditida</taxon>
        <taxon>Rhabditina</taxon>
        <taxon>Rhabditomorpha</taxon>
        <taxon>Rhabditoidea</taxon>
        <taxon>Rhabditidae</taxon>
        <taxon>Diploscapter</taxon>
    </lineage>
</organism>
<reference evidence="2 3" key="1">
    <citation type="journal article" date="2017" name="Curr. Biol.">
        <title>Genome architecture and evolution of a unichromosomal asexual nematode.</title>
        <authorList>
            <person name="Fradin H."/>
            <person name="Zegar C."/>
            <person name="Gutwein M."/>
            <person name="Lucas J."/>
            <person name="Kovtun M."/>
            <person name="Corcoran D."/>
            <person name="Baugh L.R."/>
            <person name="Kiontke K."/>
            <person name="Gunsalus K."/>
            <person name="Fitch D.H."/>
            <person name="Piano F."/>
        </authorList>
    </citation>
    <scope>NUCLEOTIDE SEQUENCE [LARGE SCALE GENOMIC DNA]</scope>
    <source>
        <strain evidence="2">PF1309</strain>
    </source>
</reference>
<evidence type="ECO:0000256" key="1">
    <source>
        <dbReference type="SAM" id="MobiDB-lite"/>
    </source>
</evidence>
<sequence length="95" mass="10108">MQPAFSTDDIDPRDARECDDGTVECHGRDGEGDAPLRRVGQRGGGQAQRTGGEKQAGTPSGSPLTVPPTPNPPRHAAKLPRSDRPDAECRDRLPP</sequence>
<gene>
    <name evidence="2" type="ORF">WR25_00107</name>
</gene>
<name>A0A2A2M692_9BILA</name>
<accession>A0A2A2M692</accession>
<keyword evidence="3" id="KW-1185">Reference proteome</keyword>
<feature type="compositionally biased region" description="Basic and acidic residues" evidence="1">
    <location>
        <begin position="10"/>
        <end position="36"/>
    </location>
</feature>
<feature type="region of interest" description="Disordered" evidence="1">
    <location>
        <begin position="1"/>
        <end position="95"/>
    </location>
</feature>
<protein>
    <submittedName>
        <fullName evidence="2">Uncharacterized protein</fullName>
    </submittedName>
</protein>
<comment type="caution">
    <text evidence="2">The sequence shown here is derived from an EMBL/GenBank/DDBJ whole genome shotgun (WGS) entry which is preliminary data.</text>
</comment>
<evidence type="ECO:0000313" key="2">
    <source>
        <dbReference type="EMBL" id="PAV93727.1"/>
    </source>
</evidence>
<feature type="compositionally biased region" description="Basic and acidic residues" evidence="1">
    <location>
        <begin position="80"/>
        <end position="95"/>
    </location>
</feature>
<evidence type="ECO:0000313" key="3">
    <source>
        <dbReference type="Proteomes" id="UP000218231"/>
    </source>
</evidence>